<proteinExistence type="predicted"/>
<dbReference type="SUPFAM" id="SSF82171">
    <property type="entry name" value="DPP6 N-terminal domain-like"/>
    <property type="match status" value="1"/>
</dbReference>
<dbReference type="InterPro" id="IPR001375">
    <property type="entry name" value="Peptidase_S9_cat"/>
</dbReference>
<dbReference type="InterPro" id="IPR011659">
    <property type="entry name" value="WD40"/>
</dbReference>
<evidence type="ECO:0000256" key="1">
    <source>
        <dbReference type="SAM" id="MobiDB-lite"/>
    </source>
</evidence>
<dbReference type="Gene3D" id="3.40.50.1820">
    <property type="entry name" value="alpha/beta hydrolase"/>
    <property type="match status" value="1"/>
</dbReference>
<feature type="region of interest" description="Disordered" evidence="1">
    <location>
        <begin position="51"/>
        <end position="72"/>
    </location>
</feature>
<dbReference type="Pfam" id="PF00144">
    <property type="entry name" value="Beta-lactamase"/>
    <property type="match status" value="1"/>
</dbReference>
<protein>
    <submittedName>
        <fullName evidence="4">Serine hydrolase</fullName>
    </submittedName>
</protein>
<comment type="caution">
    <text evidence="4">The sequence shown here is derived from an EMBL/GenBank/DDBJ whole genome shotgun (WGS) entry which is preliminary data.</text>
</comment>
<organism evidence="4 5">
    <name type="scientific">Candidatus Phosphoribacter hodrii</name>
    <dbReference type="NCBI Taxonomy" id="2953743"/>
    <lineage>
        <taxon>Bacteria</taxon>
        <taxon>Bacillati</taxon>
        <taxon>Actinomycetota</taxon>
        <taxon>Actinomycetes</taxon>
        <taxon>Micrococcales</taxon>
        <taxon>Dermatophilaceae</taxon>
        <taxon>Candidatus Phosphoribacter</taxon>
    </lineage>
</organism>
<evidence type="ECO:0000259" key="2">
    <source>
        <dbReference type="Pfam" id="PF00144"/>
    </source>
</evidence>
<dbReference type="Gene3D" id="2.120.10.30">
    <property type="entry name" value="TolB, C-terminal domain"/>
    <property type="match status" value="2"/>
</dbReference>
<sequence>MSRSPRIDDLFDVVRPQEPALSPDGRVAAYVRASVDREQDRPVSEVWSVATAGGEPTRLTSGPADSAPSWSPDGSRLAFVRAADGPGQLWLLPTAGGEPSRLTSLTWGAGAAVWSPDGTQIAFSAPVAPAGRTPAEHASAPIATTDLNYQADGAGFLGGLRQQIHVVDVASGTVRQLTWCAGHAAEPVWSRDGSQVYFTTTVGDDADLTMSMGPHVVDVASPGSARALPASAMELEVSVAVHPSTGELLCIGNADPGIGHTRAWLRGVDSTDITELAADLDRNVMTGAPGYPGAPLTYVADDALLMCVRDRGYVNLLRLDADGSRRTLVGGAQTVSGLSVSADGRHAVVVVSSPESFGELARLDLADGTLTALTAYGTGVLSELDWTVPQEQTFTAPDGRPVHGWILRREDVEGATPLLLDIHGGPHNAWSGAADAEHLYHQVLAAAGWTVLLLNPRGSDGYGEDFMTAALGHWGTADADDFLTPIDDLVAQGLVDPARLAVTGYSYGGYMTCYLTSRDGRFAAAVPGGVVADSHSVATTSDMGLLLAVKEMGGLPWTDRERFDEMSPMHLIDQVQTPTLVLQGAADVRCPVSEAQRWFTALRTRGVPSELVLYPGASHLFILNGRPSHRADWNRRIVDWVHRYAGSPASPDGARPRVRPVVDAAHWQHRLTELIARHEVPGATLGILRLGAAPGGADEVVTAAAGVLNQRTGAPVSADSVFQIGSITKVWTATLAMQLVEQGALDLDAPVRDVLPELRLGDESVAARVTVRHLLTHTSGIDGDIFTDTGRGDDVLAKYVEVLADARQLHPLGETFSYCNSGFGLLGRVIEKVTGQVWDTVLRERIITPLGLTRTGTLPEEALLWDAALGHERGDDGVLRPASQWGIPRSSGPAGLITAPVRDLLEFAAMHLRGGVGSAGGGARVLGEAAVAAMQQEQVRLPGAFDLGDSWGLGWIRFGWGDDRLIGHDGNTIGQSAFLRILPRDGLIVALLTNGGNTPDLFRSLYGEVFAALADVTLPPVLAPTGVSVDLTDAAGTYERDAERIVIGTVDGVPTLTSTALHPLTADSDPTQAYALHGFDERTALVRPPAMDTWSPVTFYRTASGTRHVHNHLRATPEVAPRPSDAAPGQ</sequence>
<dbReference type="InterPro" id="IPR050491">
    <property type="entry name" value="AmpC-like"/>
</dbReference>
<dbReference type="SUPFAM" id="SSF56601">
    <property type="entry name" value="beta-lactamase/transpeptidase-like"/>
    <property type="match status" value="1"/>
</dbReference>
<dbReference type="AlphaFoldDB" id="A0A9D7T5V5"/>
<evidence type="ECO:0000259" key="3">
    <source>
        <dbReference type="Pfam" id="PF00326"/>
    </source>
</evidence>
<dbReference type="Proteomes" id="UP000886632">
    <property type="component" value="Unassembled WGS sequence"/>
</dbReference>
<evidence type="ECO:0000313" key="5">
    <source>
        <dbReference type="Proteomes" id="UP000886632"/>
    </source>
</evidence>
<accession>A0A9D7T5V5</accession>
<dbReference type="Pfam" id="PF00326">
    <property type="entry name" value="Peptidase_S9"/>
    <property type="match status" value="1"/>
</dbReference>
<dbReference type="EMBL" id="JADKGK010000005">
    <property type="protein sequence ID" value="MBL0002750.1"/>
    <property type="molecule type" value="Genomic_DNA"/>
</dbReference>
<evidence type="ECO:0000313" key="4">
    <source>
        <dbReference type="EMBL" id="MBL0002750.1"/>
    </source>
</evidence>
<dbReference type="InterPro" id="IPR011042">
    <property type="entry name" value="6-blade_b-propeller_TolB-like"/>
</dbReference>
<dbReference type="SUPFAM" id="SSF53474">
    <property type="entry name" value="alpha/beta-Hydrolases"/>
    <property type="match status" value="1"/>
</dbReference>
<dbReference type="Pfam" id="PF07676">
    <property type="entry name" value="PD40"/>
    <property type="match status" value="2"/>
</dbReference>
<dbReference type="Gene3D" id="3.40.710.10">
    <property type="entry name" value="DD-peptidase/beta-lactamase superfamily"/>
    <property type="match status" value="1"/>
</dbReference>
<dbReference type="PANTHER" id="PTHR46825:SF9">
    <property type="entry name" value="BETA-LACTAMASE-RELATED DOMAIN-CONTAINING PROTEIN"/>
    <property type="match status" value="1"/>
</dbReference>
<dbReference type="InterPro" id="IPR029058">
    <property type="entry name" value="AB_hydrolase_fold"/>
</dbReference>
<dbReference type="GO" id="GO:0006508">
    <property type="term" value="P:proteolysis"/>
    <property type="evidence" value="ECO:0007669"/>
    <property type="project" value="InterPro"/>
</dbReference>
<dbReference type="PANTHER" id="PTHR46825">
    <property type="entry name" value="D-ALANYL-D-ALANINE-CARBOXYPEPTIDASE/ENDOPEPTIDASE AMPH"/>
    <property type="match status" value="1"/>
</dbReference>
<reference evidence="4" key="1">
    <citation type="submission" date="2020-10" db="EMBL/GenBank/DDBJ databases">
        <title>Connecting structure to function with the recovery of over 1000 high-quality activated sludge metagenome-assembled genomes encoding full-length rRNA genes using long-read sequencing.</title>
        <authorList>
            <person name="Singleton C.M."/>
            <person name="Petriglieri F."/>
            <person name="Kristensen J.M."/>
            <person name="Kirkegaard R.H."/>
            <person name="Michaelsen T.Y."/>
            <person name="Andersen M.H."/>
            <person name="Karst S.M."/>
            <person name="Dueholm M.S."/>
            <person name="Nielsen P.H."/>
            <person name="Albertsen M."/>
        </authorList>
    </citation>
    <scope>NUCLEOTIDE SEQUENCE</scope>
    <source>
        <strain evidence="4">Ribe_18-Q3-R11-54_MAXAC.001</strain>
    </source>
</reference>
<gene>
    <name evidence="4" type="ORF">IPP00_01685</name>
</gene>
<name>A0A9D7T5V5_9MICO</name>
<dbReference type="InterPro" id="IPR012338">
    <property type="entry name" value="Beta-lactam/transpept-like"/>
</dbReference>
<feature type="domain" description="Peptidase S9 prolyl oligopeptidase catalytic" evidence="3">
    <location>
        <begin position="442"/>
        <end position="646"/>
    </location>
</feature>
<dbReference type="InterPro" id="IPR001466">
    <property type="entry name" value="Beta-lactam-related"/>
</dbReference>
<dbReference type="GO" id="GO:0008236">
    <property type="term" value="F:serine-type peptidase activity"/>
    <property type="evidence" value="ECO:0007669"/>
    <property type="project" value="InterPro"/>
</dbReference>
<keyword evidence="4" id="KW-0378">Hydrolase</keyword>
<feature type="domain" description="Beta-lactamase-related" evidence="2">
    <location>
        <begin position="672"/>
        <end position="1004"/>
    </location>
</feature>